<dbReference type="InterPro" id="IPR045465">
    <property type="entry name" value="Trans_reg_dom"/>
</dbReference>
<gene>
    <name evidence="2" type="ORF">GMO_25810</name>
</gene>
<dbReference type="Proteomes" id="UP000004949">
    <property type="component" value="Unassembled WGS sequence"/>
</dbReference>
<dbReference type="RefSeq" id="WP_008852723.1">
    <property type="nucleotide sequence ID" value="NZ_AGQV01000012.1"/>
</dbReference>
<evidence type="ECO:0000313" key="3">
    <source>
        <dbReference type="Proteomes" id="UP000004949"/>
    </source>
</evidence>
<proteinExistence type="predicted"/>
<dbReference type="EMBL" id="AGQV01000012">
    <property type="protein sequence ID" value="EHH67151.1"/>
    <property type="molecule type" value="Genomic_DNA"/>
</dbReference>
<reference evidence="2 3" key="1">
    <citation type="submission" date="2011-10" db="EMBL/GenBank/DDBJ databases">
        <title>Genome sequence of Gluconobacter morbifer G707, isolated from Drosophila gut.</title>
        <authorList>
            <person name="Lee W.-J."/>
            <person name="Kim E.-K."/>
        </authorList>
    </citation>
    <scope>NUCLEOTIDE SEQUENCE [LARGE SCALE GENOMIC DNA]</scope>
    <source>
        <strain evidence="2 3">G707</strain>
    </source>
</reference>
<evidence type="ECO:0000313" key="2">
    <source>
        <dbReference type="EMBL" id="EHH67151.1"/>
    </source>
</evidence>
<feature type="domain" description="Transcriptional regulator-like" evidence="1">
    <location>
        <begin position="7"/>
        <end position="65"/>
    </location>
</feature>
<sequence length="66" mass="7750">MSAIYSWDATSLRRALEPLDPAGFAQEWLRRNPRYHDDYDRTVPRARGDPDLLIAMARRWGLDFPC</sequence>
<keyword evidence="3" id="KW-1185">Reference proteome</keyword>
<dbReference type="AlphaFoldDB" id="G6XM63"/>
<name>G6XM63_9PROT</name>
<dbReference type="STRING" id="1088869.GMO_25810"/>
<dbReference type="PATRIC" id="fig|1088869.3.peg.2575"/>
<comment type="caution">
    <text evidence="2">The sequence shown here is derived from an EMBL/GenBank/DDBJ whole genome shotgun (WGS) entry which is preliminary data.</text>
</comment>
<organism evidence="2 3">
    <name type="scientific">Gluconobacter morbifer G707</name>
    <dbReference type="NCBI Taxonomy" id="1088869"/>
    <lineage>
        <taxon>Bacteria</taxon>
        <taxon>Pseudomonadati</taxon>
        <taxon>Pseudomonadota</taxon>
        <taxon>Alphaproteobacteria</taxon>
        <taxon>Acetobacterales</taxon>
        <taxon>Acetobacteraceae</taxon>
        <taxon>Gluconobacter</taxon>
    </lineage>
</organism>
<dbReference type="Pfam" id="PF20109">
    <property type="entry name" value="Trans_reg_dom"/>
    <property type="match status" value="1"/>
</dbReference>
<protein>
    <recommendedName>
        <fullName evidence="1">Transcriptional regulator-like domain-containing protein</fullName>
    </recommendedName>
</protein>
<dbReference type="OrthoDB" id="8654520at2"/>
<accession>G6XM63</accession>
<evidence type="ECO:0000259" key="1">
    <source>
        <dbReference type="Pfam" id="PF20109"/>
    </source>
</evidence>